<accession>A0A1J9QD65</accession>
<keyword evidence="2" id="KW-1185">Reference proteome</keyword>
<name>A0A1J9QD65_9EURO</name>
<protein>
    <submittedName>
        <fullName evidence="1">Uncharacterized protein</fullName>
    </submittedName>
</protein>
<comment type="caution">
    <text evidence="1">The sequence shown here is derived from an EMBL/GenBank/DDBJ whole genome shotgun (WGS) entry which is preliminary data.</text>
</comment>
<evidence type="ECO:0000313" key="2">
    <source>
        <dbReference type="Proteomes" id="UP000242791"/>
    </source>
</evidence>
<sequence>MPPTFSQIFLTVFDAFVAVLKDNFRDYGLATEMTEKGEFALFDVGTNPTVTSISPENGKQFPRRSGSRDVYGLQAPEVKSNFCPSCKNDCPGPTAYGVQW</sequence>
<dbReference type="EMBL" id="LGTZ01000217">
    <property type="protein sequence ID" value="OJD26489.1"/>
    <property type="molecule type" value="Genomic_DNA"/>
</dbReference>
<reference evidence="1 2" key="1">
    <citation type="submission" date="2015-08" db="EMBL/GenBank/DDBJ databases">
        <title>Emmonsia species relationships and genome sequence.</title>
        <authorList>
            <person name="Cuomo C.A."/>
            <person name="Schwartz I.S."/>
            <person name="Kenyon C."/>
            <person name="De Hoog G.S."/>
            <person name="Govender N.P."/>
            <person name="Botha A."/>
            <person name="Moreno L."/>
            <person name="De Vries M."/>
            <person name="Munoz J.F."/>
            <person name="Stielow J.B."/>
        </authorList>
    </citation>
    <scope>NUCLEOTIDE SEQUENCE [LARGE SCALE GENOMIC DNA]</scope>
    <source>
        <strain evidence="1 2">EI222</strain>
    </source>
</reference>
<organism evidence="1 2">
    <name type="scientific">Blastomyces percursus</name>
    <dbReference type="NCBI Taxonomy" id="1658174"/>
    <lineage>
        <taxon>Eukaryota</taxon>
        <taxon>Fungi</taxon>
        <taxon>Dikarya</taxon>
        <taxon>Ascomycota</taxon>
        <taxon>Pezizomycotina</taxon>
        <taxon>Eurotiomycetes</taxon>
        <taxon>Eurotiomycetidae</taxon>
        <taxon>Onygenales</taxon>
        <taxon>Ajellomycetaceae</taxon>
        <taxon>Blastomyces</taxon>
    </lineage>
</organism>
<proteinExistence type="predicted"/>
<evidence type="ECO:0000313" key="1">
    <source>
        <dbReference type="EMBL" id="OJD26489.1"/>
    </source>
</evidence>
<dbReference type="AlphaFoldDB" id="A0A1J9QD65"/>
<dbReference type="OrthoDB" id="3045089at2759"/>
<dbReference type="Proteomes" id="UP000242791">
    <property type="component" value="Unassembled WGS sequence"/>
</dbReference>
<dbReference type="VEuPathDB" id="FungiDB:ACJ73_02129"/>
<gene>
    <name evidence="1" type="ORF">ACJ73_02129</name>
</gene>